<comment type="function">
    <text evidence="11">The coatomer is a cytosolic protein complex that binds to dilysine motifs and reversibly associates with Golgi non-clathrin-coated vesicles, which further mediate biosynthetic protein transport from the ER, via the Golgi up to the trans Golgi network. Coatomer complex is required for budding from Golgi membranes, and is essential for the retrograde Golgi-to-ER transport of dilysine-tagged proteins.</text>
</comment>
<dbReference type="Pfam" id="PF01602">
    <property type="entry name" value="Adaptin_N"/>
    <property type="match status" value="1"/>
</dbReference>
<evidence type="ECO:0000256" key="4">
    <source>
        <dbReference type="ARBA" id="ARBA00022490"/>
    </source>
</evidence>
<comment type="subcellular location">
    <subcellularLocation>
        <location evidence="11">Cytoplasm</location>
    </subcellularLocation>
    <subcellularLocation>
        <location evidence="1 11">Golgi apparatus membrane</location>
        <topology evidence="1 11">Peripheral membrane protein</topology>
        <orientation evidence="1 11">Cytoplasmic side</orientation>
    </subcellularLocation>
    <subcellularLocation>
        <location evidence="11">Cytoplasmic vesicle</location>
        <location evidence="11">COPI-coated vesicle membrane</location>
        <topology evidence="11">Peripheral membrane protein</topology>
        <orientation evidence="11">Cytoplasmic side</orientation>
    </subcellularLocation>
</comment>
<evidence type="ECO:0000259" key="15">
    <source>
        <dbReference type="Pfam" id="PF16381"/>
    </source>
</evidence>
<protein>
    <recommendedName>
        <fullName evidence="11">Coatomer subunit gamma</fullName>
    </recommendedName>
</protein>
<dbReference type="PANTHER" id="PTHR10261">
    <property type="entry name" value="COATOMER SUBUNIT GAMMA"/>
    <property type="match status" value="1"/>
</dbReference>
<dbReference type="Gene3D" id="2.60.40.1480">
    <property type="entry name" value="Coatomer, gamma subunit, appendage domain"/>
    <property type="match status" value="1"/>
</dbReference>
<evidence type="ECO:0000256" key="8">
    <source>
        <dbReference type="ARBA" id="ARBA00023034"/>
    </source>
</evidence>
<dbReference type="InterPro" id="IPR016024">
    <property type="entry name" value="ARM-type_fold"/>
</dbReference>
<keyword evidence="7 11" id="KW-0653">Protein transport</keyword>
<dbReference type="Pfam" id="PF08752">
    <property type="entry name" value="COP-gamma_platf"/>
    <property type="match status" value="1"/>
</dbReference>
<keyword evidence="9 11" id="KW-0472">Membrane</keyword>
<dbReference type="SUPFAM" id="SSF49348">
    <property type="entry name" value="Clathrin adaptor appendage domain"/>
    <property type="match status" value="1"/>
</dbReference>
<evidence type="ECO:0000313" key="16">
    <source>
        <dbReference type="EMBL" id="KAK8151777.1"/>
    </source>
</evidence>
<proteinExistence type="inferred from homology"/>
<evidence type="ECO:0000313" key="17">
    <source>
        <dbReference type="Proteomes" id="UP001456524"/>
    </source>
</evidence>
<dbReference type="SUPFAM" id="SSF55711">
    <property type="entry name" value="Subdomain of clathrin and coatomer appendage domain"/>
    <property type="match status" value="1"/>
</dbReference>
<evidence type="ECO:0000256" key="10">
    <source>
        <dbReference type="ARBA" id="ARBA00023329"/>
    </source>
</evidence>
<dbReference type="InterPro" id="IPR011989">
    <property type="entry name" value="ARM-like"/>
</dbReference>
<evidence type="ECO:0000256" key="9">
    <source>
        <dbReference type="ARBA" id="ARBA00023136"/>
    </source>
</evidence>
<dbReference type="InterPro" id="IPR037067">
    <property type="entry name" value="Coatomer_gsu_app_sf"/>
</dbReference>
<comment type="caution">
    <text evidence="16">The sequence shown here is derived from an EMBL/GenBank/DDBJ whole genome shotgun (WGS) entry which is preliminary data.</text>
</comment>
<feature type="domain" description="Coatomer subunit gamma C-terminal" evidence="15">
    <location>
        <begin position="837"/>
        <end position="947"/>
    </location>
</feature>
<feature type="domain" description="Clathrin/coatomer adaptor adaptin-like N-terminal" evidence="13">
    <location>
        <begin position="27"/>
        <end position="596"/>
    </location>
</feature>
<evidence type="ECO:0000256" key="11">
    <source>
        <dbReference type="PIRNR" id="PIRNR037093"/>
    </source>
</evidence>
<keyword evidence="17" id="KW-1185">Reference proteome</keyword>
<evidence type="ECO:0000256" key="7">
    <source>
        <dbReference type="ARBA" id="ARBA00022927"/>
    </source>
</evidence>
<feature type="region of interest" description="Disordered" evidence="12">
    <location>
        <begin position="656"/>
        <end position="676"/>
    </location>
</feature>
<dbReference type="EMBL" id="JBBWUH010000016">
    <property type="protein sequence ID" value="KAK8151777.1"/>
    <property type="molecule type" value="Genomic_DNA"/>
</dbReference>
<evidence type="ECO:0000256" key="12">
    <source>
        <dbReference type="SAM" id="MobiDB-lite"/>
    </source>
</evidence>
<feature type="compositionally biased region" description="Low complexity" evidence="12">
    <location>
        <begin position="661"/>
        <end position="673"/>
    </location>
</feature>
<keyword evidence="8 11" id="KW-0333">Golgi apparatus</keyword>
<dbReference type="SUPFAM" id="SSF48371">
    <property type="entry name" value="ARM repeat"/>
    <property type="match status" value="1"/>
</dbReference>
<sequence length="956" mass="107998">MVDFNKKDMPQSTKTLMGTYTDQVLAQVREMKDNSELPPLQCRQILASVARLILSGEKIGNQDVTYLLNGVMDLFKHKEDSELRQIVHWIIKEMYQLPELTRNTYHSLFYASVSTDAKGDEGKNNPLKIVRPNAIRAYCRVFDPSTVENFSKAIDPLIVNPEFSVQSAALVSLYHTLPLGLSHIQGLEKQIQEVPQKIQELFKKQKEPFQEKIQEVPKKFKKAFEEQKDARLSAWPEYHALGLDYRIRRAPEMLAKDYIESSDRDSREIRKLQGAASKIFFARFAAEMAEKSNYRQGAIDFLNEQLDKPTVTGDKETFLERSMVALEAARNICQIEHIDSSSVIKAVKILVEMANNSHQVVQFAAMRTLCSIASTYPDAVRQHNESIRKQMTNSNKDIGSFAITILRKTADEADVDSFIEKFKDPMKIETNDFKFVIVEAATAFCLKFPAKKNALAGFLSNHLKEHPSSEVKRAVIEGMFDLVKSIPDIKKDVLTQLCEFIEDSENPNLTIRVLHFIGTEGPTVDHATPYIRYIYNRLVLENALVRAAAVTALSKFGVGQKEPELKRSVHVLLSRSLDDEDDEVRDRAALSLRLMDGEDEKSRELVRNDSMYSLAEFEDRLALYVSTEDRSIFNEPFDLSLVPIVSRDKALSETRTKKLLGSTTPKPPSASKSAGRKGVDDFALFNAAAQKKYMQEMHQVPEMAEYGRLLKSSPVIQLTQPKEEYVVSVIKHIFNEHVVFQYNITNTPSQNPNTLVTAYNVDIDVDLSTQSYLKADFSTPVEELGPDQTCTVYIGFRKTEGAQSSIPEALRFKSKMTYRTNEDSGEYELDSTWLIGADFVVPAFAGSFDNVWEQFPRKEYSGSPFTLSASNLKDAALEIITAFSLQPLDNTDEFDAVRHHDLKLYGKTLNGGKVAMIVTILADQTHQISGQIKAKSEEEGIDKLLAESCPKALRED</sequence>
<dbReference type="Gene3D" id="3.30.310.10">
    <property type="entry name" value="TATA-Binding Protein"/>
    <property type="match status" value="1"/>
</dbReference>
<dbReference type="InterPro" id="IPR012295">
    <property type="entry name" value="TBP_dom_sf"/>
</dbReference>
<keyword evidence="6 11" id="KW-0931">ER-Golgi transport</keyword>
<keyword evidence="10 11" id="KW-0968">Cytoplasmic vesicle</keyword>
<dbReference type="InterPro" id="IPR002553">
    <property type="entry name" value="Clathrin/coatomer_adapt-like_N"/>
</dbReference>
<comment type="subunit">
    <text evidence="11">Oligomeric complex.</text>
</comment>
<evidence type="ECO:0000256" key="2">
    <source>
        <dbReference type="ARBA" id="ARBA00010720"/>
    </source>
</evidence>
<dbReference type="Proteomes" id="UP001456524">
    <property type="component" value="Unassembled WGS sequence"/>
</dbReference>
<evidence type="ECO:0000259" key="13">
    <source>
        <dbReference type="Pfam" id="PF01602"/>
    </source>
</evidence>
<evidence type="ECO:0000256" key="5">
    <source>
        <dbReference type="ARBA" id="ARBA00022737"/>
    </source>
</evidence>
<keyword evidence="5" id="KW-0677">Repeat</keyword>
<dbReference type="Gene3D" id="1.25.10.10">
    <property type="entry name" value="Leucine-rich Repeat Variant"/>
    <property type="match status" value="1"/>
</dbReference>
<gene>
    <name evidence="16" type="ORF">IWX90DRAFT_446208</name>
</gene>
<evidence type="ECO:0000256" key="3">
    <source>
        <dbReference type="ARBA" id="ARBA00022448"/>
    </source>
</evidence>
<dbReference type="Pfam" id="PF16381">
    <property type="entry name" value="Coatomer_g_Cpla"/>
    <property type="match status" value="1"/>
</dbReference>
<dbReference type="InterPro" id="IPR013040">
    <property type="entry name" value="Coatomer_gsu_app_Ig-like_dom"/>
</dbReference>
<reference evidence="16 17" key="1">
    <citation type="journal article" date="2022" name="G3 (Bethesda)">
        <title>Enemy or ally: a genomic approach to elucidate the lifestyle of Phyllosticta citrichinaensis.</title>
        <authorList>
            <person name="Buijs V.A."/>
            <person name="Groenewald J.Z."/>
            <person name="Haridas S."/>
            <person name="LaButti K.M."/>
            <person name="Lipzen A."/>
            <person name="Martin F.M."/>
            <person name="Barry K."/>
            <person name="Grigoriev I.V."/>
            <person name="Crous P.W."/>
            <person name="Seidl M.F."/>
        </authorList>
    </citation>
    <scope>NUCLEOTIDE SEQUENCE [LARGE SCALE GENOMIC DNA]</scope>
    <source>
        <strain evidence="16 17">CBS 129764</strain>
    </source>
</reference>
<dbReference type="PANTHER" id="PTHR10261:SF0">
    <property type="entry name" value="COATOMER SUBUNIT GAMMA-2"/>
    <property type="match status" value="1"/>
</dbReference>
<organism evidence="16 17">
    <name type="scientific">Phyllosticta citrichinensis</name>
    <dbReference type="NCBI Taxonomy" id="1130410"/>
    <lineage>
        <taxon>Eukaryota</taxon>
        <taxon>Fungi</taxon>
        <taxon>Dikarya</taxon>
        <taxon>Ascomycota</taxon>
        <taxon>Pezizomycotina</taxon>
        <taxon>Dothideomycetes</taxon>
        <taxon>Dothideomycetes incertae sedis</taxon>
        <taxon>Botryosphaeriales</taxon>
        <taxon>Phyllostictaceae</taxon>
        <taxon>Phyllosticta</taxon>
    </lineage>
</organism>
<dbReference type="InterPro" id="IPR013041">
    <property type="entry name" value="Clathrin_app_Ig-like_sf"/>
</dbReference>
<evidence type="ECO:0000259" key="14">
    <source>
        <dbReference type="Pfam" id="PF08752"/>
    </source>
</evidence>
<dbReference type="InterPro" id="IPR032154">
    <property type="entry name" value="Coatomer_g_Cpla"/>
</dbReference>
<feature type="domain" description="Coatomer gamma subunit appendage Ig-like subdomain" evidence="14">
    <location>
        <begin position="692"/>
        <end position="822"/>
    </location>
</feature>
<dbReference type="InterPro" id="IPR009028">
    <property type="entry name" value="Coatomer/calthrin_app_sub_C"/>
</dbReference>
<evidence type="ECO:0000256" key="6">
    <source>
        <dbReference type="ARBA" id="ARBA00022892"/>
    </source>
</evidence>
<accession>A0ABR1XF72</accession>
<comment type="similarity">
    <text evidence="2 11">Belongs to the COPG family.</text>
</comment>
<evidence type="ECO:0000256" key="1">
    <source>
        <dbReference type="ARBA" id="ARBA00004255"/>
    </source>
</evidence>
<name>A0ABR1XF72_9PEZI</name>
<keyword evidence="3 11" id="KW-0813">Transport</keyword>
<keyword evidence="4 11" id="KW-0963">Cytoplasm</keyword>
<dbReference type="InterPro" id="IPR017106">
    <property type="entry name" value="Coatomer_gsu"/>
</dbReference>
<dbReference type="PIRSF" id="PIRSF037093">
    <property type="entry name" value="Coatomer_gamma_subunit"/>
    <property type="match status" value="1"/>
</dbReference>